<dbReference type="RefSeq" id="WP_208176371.1">
    <property type="nucleotide sequence ID" value="NZ_JAGETZ010000008.1"/>
</dbReference>
<protein>
    <submittedName>
        <fullName evidence="3">Uncharacterized protein</fullName>
    </submittedName>
</protein>
<keyword evidence="2" id="KW-0472">Membrane</keyword>
<proteinExistence type="predicted"/>
<dbReference type="Proteomes" id="UP000664369">
    <property type="component" value="Unassembled WGS sequence"/>
</dbReference>
<evidence type="ECO:0000256" key="1">
    <source>
        <dbReference type="SAM" id="MobiDB-lite"/>
    </source>
</evidence>
<dbReference type="EMBL" id="JAGETZ010000008">
    <property type="protein sequence ID" value="MBO2010741.1"/>
    <property type="molecule type" value="Genomic_DNA"/>
</dbReference>
<keyword evidence="4" id="KW-1185">Reference proteome</keyword>
<gene>
    <name evidence="3" type="ORF">J4E00_16890</name>
</gene>
<keyword evidence="2" id="KW-1133">Transmembrane helix</keyword>
<feature type="transmembrane region" description="Helical" evidence="2">
    <location>
        <begin position="20"/>
        <end position="38"/>
    </location>
</feature>
<name>A0ABS3QHL5_9BACT</name>
<evidence type="ECO:0000256" key="2">
    <source>
        <dbReference type="SAM" id="Phobius"/>
    </source>
</evidence>
<evidence type="ECO:0000313" key="3">
    <source>
        <dbReference type="EMBL" id="MBO2010741.1"/>
    </source>
</evidence>
<organism evidence="3 4">
    <name type="scientific">Hymenobacter negativus</name>
    <dbReference type="NCBI Taxonomy" id="2795026"/>
    <lineage>
        <taxon>Bacteria</taxon>
        <taxon>Pseudomonadati</taxon>
        <taxon>Bacteroidota</taxon>
        <taxon>Cytophagia</taxon>
        <taxon>Cytophagales</taxon>
        <taxon>Hymenobacteraceae</taxon>
        <taxon>Hymenobacter</taxon>
    </lineage>
</organism>
<feature type="region of interest" description="Disordered" evidence="1">
    <location>
        <begin position="37"/>
        <end position="71"/>
    </location>
</feature>
<feature type="compositionally biased region" description="Low complexity" evidence="1">
    <location>
        <begin position="41"/>
        <end position="60"/>
    </location>
</feature>
<evidence type="ECO:0000313" key="4">
    <source>
        <dbReference type="Proteomes" id="UP000664369"/>
    </source>
</evidence>
<comment type="caution">
    <text evidence="3">The sequence shown here is derived from an EMBL/GenBank/DDBJ whole genome shotgun (WGS) entry which is preliminary data.</text>
</comment>
<keyword evidence="2" id="KW-0812">Transmembrane</keyword>
<accession>A0ABS3QHL5</accession>
<reference evidence="3 4" key="1">
    <citation type="submission" date="2021-03" db="EMBL/GenBank/DDBJ databases">
        <authorList>
            <person name="Kim M.K."/>
        </authorList>
    </citation>
    <scope>NUCLEOTIDE SEQUENCE [LARGE SCALE GENOMIC DNA]</scope>
    <source>
        <strain evidence="3 4">BT442</strain>
    </source>
</reference>
<sequence>MPPPPAPHLAGVSISSKKGIIVLFVLIVLLALFGRAPTTPPHSTGSTSPGSTGPNSDTSSAEAAATGPGQR</sequence>